<organism evidence="4 5">
    <name type="scientific">Nocardioides immobilis</name>
    <dbReference type="NCBI Taxonomy" id="2049295"/>
    <lineage>
        <taxon>Bacteria</taxon>
        <taxon>Bacillati</taxon>
        <taxon>Actinomycetota</taxon>
        <taxon>Actinomycetes</taxon>
        <taxon>Propionibacteriales</taxon>
        <taxon>Nocardioidaceae</taxon>
        <taxon>Nocardioides</taxon>
    </lineage>
</organism>
<dbReference type="PANTHER" id="PTHR21666">
    <property type="entry name" value="PEPTIDASE-RELATED"/>
    <property type="match status" value="1"/>
</dbReference>
<dbReference type="PANTHER" id="PTHR21666:SF270">
    <property type="entry name" value="MUREIN HYDROLASE ACTIVATOR ENVC"/>
    <property type="match status" value="1"/>
</dbReference>
<dbReference type="Gene3D" id="3.60.10.10">
    <property type="entry name" value="Endonuclease/exonuclease/phosphatase"/>
    <property type="match status" value="1"/>
</dbReference>
<evidence type="ECO:0000313" key="5">
    <source>
        <dbReference type="Proteomes" id="UP000283644"/>
    </source>
</evidence>
<keyword evidence="1" id="KW-1133">Transmembrane helix</keyword>
<dbReference type="Pfam" id="PF03372">
    <property type="entry name" value="Exo_endo_phos"/>
    <property type="match status" value="1"/>
</dbReference>
<comment type="caution">
    <text evidence="4">The sequence shown here is derived from an EMBL/GenBank/DDBJ whole genome shotgun (WGS) entry which is preliminary data.</text>
</comment>
<feature type="transmembrane region" description="Helical" evidence="1">
    <location>
        <begin position="7"/>
        <end position="31"/>
    </location>
</feature>
<dbReference type="GO" id="GO:0004222">
    <property type="term" value="F:metalloendopeptidase activity"/>
    <property type="evidence" value="ECO:0007669"/>
    <property type="project" value="TreeGrafter"/>
</dbReference>
<keyword evidence="1" id="KW-0812">Transmembrane</keyword>
<dbReference type="Gene3D" id="2.70.70.10">
    <property type="entry name" value="Glucose Permease (Domain IIA)"/>
    <property type="match status" value="1"/>
</dbReference>
<evidence type="ECO:0000259" key="2">
    <source>
        <dbReference type="Pfam" id="PF01551"/>
    </source>
</evidence>
<proteinExistence type="predicted"/>
<evidence type="ECO:0008006" key="6">
    <source>
        <dbReference type="Google" id="ProtNLM"/>
    </source>
</evidence>
<sequence length="631" mass="67343">MSRKGPLAAGALVIGVGILFVPAVLMVMVLIGGRSGPTTTGCGTTAAAPDEVESVEGLRPEQLATAATIVSVGAQMGVPRQGVLIALATAHQESGLRIYANDGRGDDLKPDQQGIERSLQLPHEAVGTDHGSLGVFQQQWPWWGSMRELMDPATSARKFYERLLQVPNWQDMPVTDAAQAVQRSAYPDAYADDEVLAEDLLDGFGVQDAMWTGASYDTGCIQLAGSPGSVVAPIGNPSAFTDLHNFGAQGGRWSRGHTGTDFSAACGTPVRAAHGGTVIVKTDEAWSGRWLVQVSTGPGRLTTWYAHMQSLNVVDGQPVRAGDQLGEVGDLGNSTGCHLHFEVHPRGGSIYEDSIDPSAWLRTHAGDQVEPPVSSHTTSYVVASFNVLGHSHTAPGGNKPGYAPSHQRIRGAIALLEAYDVDVVGLQEFQHPQRRALLARAGDRYAVYSPPDGPANSIAWRRDRWALVSADVLTVPYFNGKPTQMPIVRLRNLVTGQDASFLNVHNPASTRWHPGNERFRDQAARRELATANAIIEHYELPVFLMGDFNEREEAFCTLTAQGTLAASAGGSHAGGCNPPRNPGIDWIFGSTRTTWVGHLAVRRGVHGSISDHPFVVARAIDVSAASGGPTR</sequence>
<dbReference type="InterPro" id="IPR011055">
    <property type="entry name" value="Dup_hybrid_motif"/>
</dbReference>
<dbReference type="InterPro" id="IPR036691">
    <property type="entry name" value="Endo/exonu/phosph_ase_sf"/>
</dbReference>
<accession>A0A417XZR0</accession>
<evidence type="ECO:0000256" key="1">
    <source>
        <dbReference type="SAM" id="Phobius"/>
    </source>
</evidence>
<dbReference type="OrthoDB" id="5496837at2"/>
<dbReference type="AlphaFoldDB" id="A0A417XZR0"/>
<feature type="domain" description="Endonuclease/exonuclease/phosphatase" evidence="3">
    <location>
        <begin position="383"/>
        <end position="612"/>
    </location>
</feature>
<protein>
    <recommendedName>
        <fullName evidence="6">Peptidase M23 domain-containing protein</fullName>
    </recommendedName>
</protein>
<dbReference type="InterPro" id="IPR016047">
    <property type="entry name" value="M23ase_b-sheet_dom"/>
</dbReference>
<dbReference type="SUPFAM" id="SSF56219">
    <property type="entry name" value="DNase I-like"/>
    <property type="match status" value="1"/>
</dbReference>
<dbReference type="Pfam" id="PF01551">
    <property type="entry name" value="Peptidase_M23"/>
    <property type="match status" value="1"/>
</dbReference>
<evidence type="ECO:0000259" key="3">
    <source>
        <dbReference type="Pfam" id="PF03372"/>
    </source>
</evidence>
<dbReference type="RefSeq" id="WP_118926543.1">
    <property type="nucleotide sequence ID" value="NZ_QXGH01000021.1"/>
</dbReference>
<keyword evidence="5" id="KW-1185">Reference proteome</keyword>
<dbReference type="EMBL" id="QXGH01000021">
    <property type="protein sequence ID" value="RHW25841.1"/>
    <property type="molecule type" value="Genomic_DNA"/>
</dbReference>
<dbReference type="InterPro" id="IPR005135">
    <property type="entry name" value="Endo/exonuclease/phosphatase"/>
</dbReference>
<dbReference type="SUPFAM" id="SSF51261">
    <property type="entry name" value="Duplicated hybrid motif"/>
    <property type="match status" value="1"/>
</dbReference>
<dbReference type="InterPro" id="IPR050570">
    <property type="entry name" value="Cell_wall_metabolism_enzyme"/>
</dbReference>
<evidence type="ECO:0000313" key="4">
    <source>
        <dbReference type="EMBL" id="RHW25841.1"/>
    </source>
</evidence>
<name>A0A417XZR0_9ACTN</name>
<dbReference type="Proteomes" id="UP000283644">
    <property type="component" value="Unassembled WGS sequence"/>
</dbReference>
<dbReference type="CDD" id="cd12797">
    <property type="entry name" value="M23_peptidase"/>
    <property type="match status" value="1"/>
</dbReference>
<keyword evidence="1" id="KW-0472">Membrane</keyword>
<gene>
    <name evidence="4" type="ORF">D0Z08_17550</name>
</gene>
<feature type="domain" description="M23ase beta-sheet core" evidence="2">
    <location>
        <begin position="256"/>
        <end position="348"/>
    </location>
</feature>
<reference evidence="4 5" key="1">
    <citation type="submission" date="2018-09" db="EMBL/GenBank/DDBJ databases">
        <title>Genome sequencing of Nocardioides immobilis CCTCC AB 2017083 for comparison to Nocardioides silvaticus.</title>
        <authorList>
            <person name="Li C."/>
            <person name="Wang G."/>
        </authorList>
    </citation>
    <scope>NUCLEOTIDE SEQUENCE [LARGE SCALE GENOMIC DNA]</scope>
    <source>
        <strain evidence="4 5">CCTCC AB 2017083</strain>
    </source>
</reference>